<evidence type="ECO:0000313" key="1">
    <source>
        <dbReference type="EMBL" id="OCF35926.1"/>
    </source>
</evidence>
<evidence type="ECO:0000313" key="2">
    <source>
        <dbReference type="Proteomes" id="UP000092666"/>
    </source>
</evidence>
<keyword evidence="2" id="KW-1185">Reference proteome</keyword>
<gene>
    <name evidence="1" type="ORF">I316_02421</name>
</gene>
<dbReference type="AlphaFoldDB" id="A0A1B9GY39"/>
<dbReference type="PANTHER" id="PTHR39218:SF1">
    <property type="entry name" value="OXIDOREDUCTASE 14 KDA SUBUNIT, PUTATIVE (AFU_ORTHOLOGUE AFUA_1G12110)-RELATED"/>
    <property type="match status" value="1"/>
</dbReference>
<organism evidence="1 2">
    <name type="scientific">Kwoniella heveanensis BCC8398</name>
    <dbReference type="NCBI Taxonomy" id="1296120"/>
    <lineage>
        <taxon>Eukaryota</taxon>
        <taxon>Fungi</taxon>
        <taxon>Dikarya</taxon>
        <taxon>Basidiomycota</taxon>
        <taxon>Agaricomycotina</taxon>
        <taxon>Tremellomycetes</taxon>
        <taxon>Tremellales</taxon>
        <taxon>Cryptococcaceae</taxon>
        <taxon>Kwoniella</taxon>
    </lineage>
</organism>
<reference evidence="2" key="2">
    <citation type="submission" date="2013-12" db="EMBL/GenBank/DDBJ databases">
        <title>Evolution of pathogenesis and genome organization in the Tremellales.</title>
        <authorList>
            <person name="Cuomo C."/>
            <person name="Litvintseva A."/>
            <person name="Heitman J."/>
            <person name="Chen Y."/>
            <person name="Sun S."/>
            <person name="Springer D."/>
            <person name="Dromer F."/>
            <person name="Young S."/>
            <person name="Zeng Q."/>
            <person name="Chapman S."/>
            <person name="Gujja S."/>
            <person name="Saif S."/>
            <person name="Birren B."/>
        </authorList>
    </citation>
    <scope>NUCLEOTIDE SEQUENCE [LARGE SCALE GENOMIC DNA]</scope>
    <source>
        <strain evidence="2">BCC8398</strain>
    </source>
</reference>
<name>A0A1B9GY39_9TREE</name>
<protein>
    <submittedName>
        <fullName evidence="1">Uncharacterized protein</fullName>
    </submittedName>
</protein>
<accession>A0A1B9GY39</accession>
<dbReference type="Proteomes" id="UP000092666">
    <property type="component" value="Unassembled WGS sequence"/>
</dbReference>
<proteinExistence type="predicted"/>
<sequence>MTLISTILGFSAFGFGARCFQLGLQHRPIFDAPAGHLYSVLAFGGLGYGAFYAEQKQSVMLAEKKKALLEIRQKEQLEWDSKKQAHAV</sequence>
<dbReference type="EMBL" id="KI669497">
    <property type="protein sequence ID" value="OCF35926.1"/>
    <property type="molecule type" value="Genomic_DNA"/>
</dbReference>
<dbReference type="OrthoDB" id="2141050at2759"/>
<dbReference type="PANTHER" id="PTHR39218">
    <property type="entry name" value="OXIDOREDUCTASE 14 KDA SUBUNIT, PUTATIVE (AFU_ORTHOLOGUE AFUA_1G12110)-RELATED"/>
    <property type="match status" value="1"/>
</dbReference>
<reference evidence="1 2" key="1">
    <citation type="submission" date="2013-07" db="EMBL/GenBank/DDBJ databases">
        <title>The Genome Sequence of Cryptococcus heveanensis BCC8398.</title>
        <authorList>
            <consortium name="The Broad Institute Genome Sequencing Platform"/>
            <person name="Cuomo C."/>
            <person name="Litvintseva A."/>
            <person name="Chen Y."/>
            <person name="Heitman J."/>
            <person name="Sun S."/>
            <person name="Springer D."/>
            <person name="Dromer F."/>
            <person name="Young S.K."/>
            <person name="Zeng Q."/>
            <person name="Gargeya S."/>
            <person name="Fitzgerald M."/>
            <person name="Abouelleil A."/>
            <person name="Alvarado L."/>
            <person name="Berlin A.M."/>
            <person name="Chapman S.B."/>
            <person name="Dewar J."/>
            <person name="Goldberg J."/>
            <person name="Griggs A."/>
            <person name="Gujja S."/>
            <person name="Hansen M."/>
            <person name="Howarth C."/>
            <person name="Imamovic A."/>
            <person name="Larimer J."/>
            <person name="McCowan C."/>
            <person name="Murphy C."/>
            <person name="Pearson M."/>
            <person name="Priest M."/>
            <person name="Roberts A."/>
            <person name="Saif S."/>
            <person name="Shea T."/>
            <person name="Sykes S."/>
            <person name="Wortman J."/>
            <person name="Nusbaum C."/>
            <person name="Birren B."/>
        </authorList>
    </citation>
    <scope>NUCLEOTIDE SEQUENCE [LARGE SCALE GENOMIC DNA]</scope>
    <source>
        <strain evidence="1 2">BCC8398</strain>
    </source>
</reference>